<protein>
    <recommendedName>
        <fullName evidence="1">PH domain-containing protein</fullName>
    </recommendedName>
</protein>
<proteinExistence type="predicted"/>
<organism evidence="2 3">
    <name type="scientific">Araneus ventricosus</name>
    <name type="common">Orbweaver spider</name>
    <name type="synonym">Epeira ventricosa</name>
    <dbReference type="NCBI Taxonomy" id="182803"/>
    <lineage>
        <taxon>Eukaryota</taxon>
        <taxon>Metazoa</taxon>
        <taxon>Ecdysozoa</taxon>
        <taxon>Arthropoda</taxon>
        <taxon>Chelicerata</taxon>
        <taxon>Arachnida</taxon>
        <taxon>Araneae</taxon>
        <taxon>Araneomorphae</taxon>
        <taxon>Entelegynae</taxon>
        <taxon>Araneoidea</taxon>
        <taxon>Araneidae</taxon>
        <taxon>Araneus</taxon>
    </lineage>
</organism>
<keyword evidence="3" id="KW-1185">Reference proteome</keyword>
<evidence type="ECO:0000259" key="1">
    <source>
        <dbReference type="PROSITE" id="PS50003"/>
    </source>
</evidence>
<sequence length="233" mass="26094">MFRVSSTLGFSKEESRIWITALSRLIIADHLSVPVLEELVSFLSLCTASSSPSFSISATWCCPKVSITSGCFHSAYKASIGKTCTEKDLLSRWYTSCISAPWKWKAVCILIIDVLVSLWNNNLDSKTELGDPLFGYKLACKRRGFIHMLLALWPSAGRRKVGLYQKRMIIQQNPALTLVCALSSCRSRESFLNFSKLTLRGWNGAGWLDSTAVRTKLSLRLHCSSPWVSCNNR</sequence>
<evidence type="ECO:0000313" key="2">
    <source>
        <dbReference type="EMBL" id="GBM06278.1"/>
    </source>
</evidence>
<dbReference type="AlphaFoldDB" id="A0A4Y2CRH4"/>
<dbReference type="EMBL" id="BGPR01087206">
    <property type="protein sequence ID" value="GBM06278.1"/>
    <property type="molecule type" value="Genomic_DNA"/>
</dbReference>
<name>A0A4Y2CRH4_ARAVE</name>
<reference evidence="2 3" key="1">
    <citation type="journal article" date="2019" name="Sci. Rep.">
        <title>Orb-weaving spider Araneus ventricosus genome elucidates the spidroin gene catalogue.</title>
        <authorList>
            <person name="Kono N."/>
            <person name="Nakamura H."/>
            <person name="Ohtoshi R."/>
            <person name="Moran D.A.P."/>
            <person name="Shinohara A."/>
            <person name="Yoshida Y."/>
            <person name="Fujiwara M."/>
            <person name="Mori M."/>
            <person name="Tomita M."/>
            <person name="Arakawa K."/>
        </authorList>
    </citation>
    <scope>NUCLEOTIDE SEQUENCE [LARGE SCALE GENOMIC DNA]</scope>
</reference>
<comment type="caution">
    <text evidence="2">The sequence shown here is derived from an EMBL/GenBank/DDBJ whole genome shotgun (WGS) entry which is preliminary data.</text>
</comment>
<dbReference type="Proteomes" id="UP000499080">
    <property type="component" value="Unassembled WGS sequence"/>
</dbReference>
<dbReference type="PROSITE" id="PS50003">
    <property type="entry name" value="PH_DOMAIN"/>
    <property type="match status" value="1"/>
</dbReference>
<dbReference type="InterPro" id="IPR001849">
    <property type="entry name" value="PH_domain"/>
</dbReference>
<evidence type="ECO:0000313" key="3">
    <source>
        <dbReference type="Proteomes" id="UP000499080"/>
    </source>
</evidence>
<gene>
    <name evidence="2" type="ORF">AVEN_82592_1</name>
</gene>
<feature type="domain" description="PH" evidence="1">
    <location>
        <begin position="1"/>
        <end position="27"/>
    </location>
</feature>
<accession>A0A4Y2CRH4</accession>